<feature type="transmembrane region" description="Helical" evidence="1">
    <location>
        <begin position="323"/>
        <end position="347"/>
    </location>
</feature>
<proteinExistence type="predicted"/>
<dbReference type="InterPro" id="IPR043130">
    <property type="entry name" value="CDP-OH_PTrfase_TM_dom"/>
</dbReference>
<feature type="transmembrane region" description="Helical" evidence="1">
    <location>
        <begin position="93"/>
        <end position="114"/>
    </location>
</feature>
<dbReference type="Gene3D" id="1.20.120.1760">
    <property type="match status" value="1"/>
</dbReference>
<keyword evidence="1" id="KW-0812">Transmembrane</keyword>
<keyword evidence="2" id="KW-1185">Reference proteome</keyword>
<keyword evidence="1" id="KW-0472">Membrane</keyword>
<reference evidence="3" key="1">
    <citation type="submission" date="2025-08" db="UniProtKB">
        <authorList>
            <consortium name="RefSeq"/>
        </authorList>
    </citation>
    <scope>IDENTIFICATION</scope>
</reference>
<name>A0ABM4CJ07_HYDVU</name>
<dbReference type="Proteomes" id="UP001652625">
    <property type="component" value="Chromosome 09"/>
</dbReference>
<feature type="transmembrane region" description="Helical" evidence="1">
    <location>
        <begin position="16"/>
        <end position="36"/>
    </location>
</feature>
<gene>
    <name evidence="3" type="primary">LOC101240720</name>
</gene>
<feature type="transmembrane region" description="Helical" evidence="1">
    <location>
        <begin position="291"/>
        <end position="311"/>
    </location>
</feature>
<feature type="transmembrane region" description="Helical" evidence="1">
    <location>
        <begin position="235"/>
        <end position="254"/>
    </location>
</feature>
<dbReference type="RefSeq" id="XP_065661730.1">
    <property type="nucleotide sequence ID" value="XM_065805658.1"/>
</dbReference>
<dbReference type="GeneID" id="101240720"/>
<evidence type="ECO:0000313" key="3">
    <source>
        <dbReference type="RefSeq" id="XP_065661730.1"/>
    </source>
</evidence>
<evidence type="ECO:0000256" key="1">
    <source>
        <dbReference type="SAM" id="Phobius"/>
    </source>
</evidence>
<evidence type="ECO:0000313" key="2">
    <source>
        <dbReference type="Proteomes" id="UP001652625"/>
    </source>
</evidence>
<keyword evidence="1" id="KW-1133">Transmembrane helix</keyword>
<protein>
    <submittedName>
        <fullName evidence="3">Ceramide phosphoethanolamine synthase</fullName>
    </submittedName>
</protein>
<organism evidence="2 3">
    <name type="scientific">Hydra vulgaris</name>
    <name type="common">Hydra</name>
    <name type="synonym">Hydra attenuata</name>
    <dbReference type="NCBI Taxonomy" id="6087"/>
    <lineage>
        <taxon>Eukaryota</taxon>
        <taxon>Metazoa</taxon>
        <taxon>Cnidaria</taxon>
        <taxon>Hydrozoa</taxon>
        <taxon>Hydroidolina</taxon>
        <taxon>Anthoathecata</taxon>
        <taxon>Aplanulata</taxon>
        <taxon>Hydridae</taxon>
        <taxon>Hydra</taxon>
    </lineage>
</organism>
<sequence>MESYKYKSLSYTNNHYGFYLMFGLITYFIWCDLNFFGELSAEQELGFNLANITQNFPSISIKLRMQDHFAHYVYLPFCQWVEDTFKISKVPGITPNVITAVHFTLAFCAARVLAYPEVFFSKLAAIIFEVRTMLDTMDGVVYRAQSSLNTYVSGWGSYGFIIDGIADTVGGIFLTIALIYKFNKNPPFQNFDDISLMRKKHNFDQESSKSLLTSDESISKENEDLYGLVRYSKKTVNFTIIFFTILVIIRSSLWDYFNHNYHNLFALRRQDIPLEKQWEVLGYKSTWFSLWLWKTTSADAFMHFTLISILFNKLWEWLRFNMYASIIHIICVSMICQVHLMHVRYVLGVSS</sequence>
<feature type="transmembrane region" description="Helical" evidence="1">
    <location>
        <begin position="158"/>
        <end position="180"/>
    </location>
</feature>
<accession>A0ABM4CJ07</accession>